<dbReference type="SMART" id="SM00530">
    <property type="entry name" value="HTH_XRE"/>
    <property type="match status" value="1"/>
</dbReference>
<organism evidence="2 3">
    <name type="scientific">Saccharopolyspora rosea</name>
    <dbReference type="NCBI Taxonomy" id="524884"/>
    <lineage>
        <taxon>Bacteria</taxon>
        <taxon>Bacillati</taxon>
        <taxon>Actinomycetota</taxon>
        <taxon>Actinomycetes</taxon>
        <taxon>Pseudonocardiales</taxon>
        <taxon>Pseudonocardiaceae</taxon>
        <taxon>Saccharopolyspora</taxon>
    </lineage>
</organism>
<dbReference type="Proteomes" id="UP001597018">
    <property type="component" value="Unassembled WGS sequence"/>
</dbReference>
<dbReference type="Pfam" id="PF19054">
    <property type="entry name" value="DUF5753"/>
    <property type="match status" value="1"/>
</dbReference>
<dbReference type="Gene3D" id="1.10.260.40">
    <property type="entry name" value="lambda repressor-like DNA-binding domains"/>
    <property type="match status" value="1"/>
</dbReference>
<protein>
    <submittedName>
        <fullName evidence="2">Helix-turn-helix domain-containing protein</fullName>
    </submittedName>
</protein>
<dbReference type="InterPro" id="IPR001387">
    <property type="entry name" value="Cro/C1-type_HTH"/>
</dbReference>
<dbReference type="RefSeq" id="WP_263247139.1">
    <property type="nucleotide sequence ID" value="NZ_BAABLT010000012.1"/>
</dbReference>
<gene>
    <name evidence="2" type="ORF">ACFQ16_27780</name>
</gene>
<name>A0ABW3FZI4_9PSEU</name>
<dbReference type="EMBL" id="JBHTIW010000036">
    <property type="protein sequence ID" value="MFD0923560.1"/>
    <property type="molecule type" value="Genomic_DNA"/>
</dbReference>
<dbReference type="Pfam" id="PF13560">
    <property type="entry name" value="HTH_31"/>
    <property type="match status" value="1"/>
</dbReference>
<evidence type="ECO:0000313" key="2">
    <source>
        <dbReference type="EMBL" id="MFD0923560.1"/>
    </source>
</evidence>
<comment type="caution">
    <text evidence="2">The sequence shown here is derived from an EMBL/GenBank/DDBJ whole genome shotgun (WGS) entry which is preliminary data.</text>
</comment>
<accession>A0ABW3FZI4</accession>
<dbReference type="CDD" id="cd00093">
    <property type="entry name" value="HTH_XRE"/>
    <property type="match status" value="1"/>
</dbReference>
<dbReference type="InterPro" id="IPR043917">
    <property type="entry name" value="DUF5753"/>
</dbReference>
<dbReference type="PROSITE" id="PS50943">
    <property type="entry name" value="HTH_CROC1"/>
    <property type="match status" value="1"/>
</dbReference>
<reference evidence="3" key="1">
    <citation type="journal article" date="2019" name="Int. J. Syst. Evol. Microbiol.">
        <title>The Global Catalogue of Microorganisms (GCM) 10K type strain sequencing project: providing services to taxonomists for standard genome sequencing and annotation.</title>
        <authorList>
            <consortium name="The Broad Institute Genomics Platform"/>
            <consortium name="The Broad Institute Genome Sequencing Center for Infectious Disease"/>
            <person name="Wu L."/>
            <person name="Ma J."/>
        </authorList>
    </citation>
    <scope>NUCLEOTIDE SEQUENCE [LARGE SCALE GENOMIC DNA]</scope>
    <source>
        <strain evidence="3">CCUG 56401</strain>
    </source>
</reference>
<proteinExistence type="predicted"/>
<dbReference type="InterPro" id="IPR010982">
    <property type="entry name" value="Lambda_DNA-bd_dom_sf"/>
</dbReference>
<dbReference type="SUPFAM" id="SSF47413">
    <property type="entry name" value="lambda repressor-like DNA-binding domains"/>
    <property type="match status" value="1"/>
</dbReference>
<sequence>MAATAGTPRARALSAALREARTASGIGVRELARQAGFHHVEISNWETGKRVPKTETVAAILGSLRVSAQERERILDLARNVHEPNWLTVGLKGIPQQLAGAVECERAATSIVEWAPMIVPGLLQTLDYTRAIKCVGGLPESDTELRVMLSASRREVITKRNPVDFVAFIGEVALSEPIGSCEVMAEQLNYLIELAGRSNVAIRIVPLGTGWHPGFAGPFVFYEFPDASPVVHFEHHSSGAFIPAAHDVEEYRKAIRWIDDLAMSEDDSTRFIAKAVVKWEERTS</sequence>
<evidence type="ECO:0000259" key="1">
    <source>
        <dbReference type="PROSITE" id="PS50943"/>
    </source>
</evidence>
<evidence type="ECO:0000313" key="3">
    <source>
        <dbReference type="Proteomes" id="UP001597018"/>
    </source>
</evidence>
<keyword evidence="3" id="KW-1185">Reference proteome</keyword>
<feature type="domain" description="HTH cro/C1-type" evidence="1">
    <location>
        <begin position="17"/>
        <end position="71"/>
    </location>
</feature>